<dbReference type="InterPro" id="IPR025641">
    <property type="entry name" value="DUF4340"/>
</dbReference>
<evidence type="ECO:0000256" key="1">
    <source>
        <dbReference type="SAM" id="SignalP"/>
    </source>
</evidence>
<keyword evidence="4" id="KW-1185">Reference proteome</keyword>
<gene>
    <name evidence="3" type="ORF">PXC00_02565</name>
</gene>
<dbReference type="RefSeq" id="WP_275845709.1">
    <property type="nucleotide sequence ID" value="NZ_CP135996.1"/>
</dbReference>
<feature type="signal peptide" evidence="1">
    <location>
        <begin position="1"/>
        <end position="27"/>
    </location>
</feature>
<accession>A0AA97H1R9</accession>
<organism evidence="3 4">
    <name type="scientific">Caproicibacterium argilliputei</name>
    <dbReference type="NCBI Taxonomy" id="3030016"/>
    <lineage>
        <taxon>Bacteria</taxon>
        <taxon>Bacillati</taxon>
        <taxon>Bacillota</taxon>
        <taxon>Clostridia</taxon>
        <taxon>Eubacteriales</taxon>
        <taxon>Oscillospiraceae</taxon>
        <taxon>Caproicibacterium</taxon>
    </lineage>
</organism>
<dbReference type="Pfam" id="PF14238">
    <property type="entry name" value="DUF4340"/>
    <property type="match status" value="1"/>
</dbReference>
<feature type="chain" id="PRO_5041673024" evidence="1">
    <location>
        <begin position="28"/>
        <end position="341"/>
    </location>
</feature>
<dbReference type="EMBL" id="CP135996">
    <property type="protein sequence ID" value="WOC32776.1"/>
    <property type="molecule type" value="Genomic_DNA"/>
</dbReference>
<protein>
    <submittedName>
        <fullName evidence="3">DUF4340 domain-containing protein</fullName>
    </submittedName>
</protein>
<sequence length="341" mass="36290">MKRRKYSSTAISLLLAAALLGGCQVRSGGSTGVSSTEESTGTVSSEVQSTASFKQQTRPQFVAKGIRSLCVQKNGQVVFQASYAPASYKSSFDSWQLSQPYQNTVMVDTQALYELFDKLAAIDFSAPVQVKKDTDTGLSSSEDSFTVQFLQTKEESTAVASVNPDSTATVFLGKEDGSGNVYAAVKGNASAVFRVSKSTADTLRQLEPYDYVLKIAGVVNVASVSGLTLQSGGKTYTVSVDSGTYRTGSGRTLSKANFTTLYQDLLGVELTGKVKAKPASGTAADLTVTFHRSMAAAPEMRYVYTPQSGDTETLTVNGHTFFTVSRAQVQALVQKVAEWCG</sequence>
<evidence type="ECO:0000313" key="3">
    <source>
        <dbReference type="EMBL" id="WOC32776.1"/>
    </source>
</evidence>
<dbReference type="AlphaFoldDB" id="A0AA97H1R9"/>
<reference evidence="3 4" key="1">
    <citation type="submission" date="2024-06" db="EMBL/GenBank/DDBJ databases">
        <title>Caproicibacterium argilliputei sp. nov, a novel caproic acid producing anaerobic bacterium isolated from pit mud.</title>
        <authorList>
            <person name="Xia S."/>
        </authorList>
    </citation>
    <scope>NUCLEOTIDE SEQUENCE [LARGE SCALE GENOMIC DNA]</scope>
    <source>
        <strain evidence="3 4">ZCY20-5</strain>
    </source>
</reference>
<evidence type="ECO:0000259" key="2">
    <source>
        <dbReference type="Pfam" id="PF14238"/>
    </source>
</evidence>
<reference evidence="4" key="3">
    <citation type="submission" date="2024-06" db="EMBL/GenBank/DDBJ databases">
        <authorList>
            <person name="Zeng C."/>
        </authorList>
    </citation>
    <scope>NUCLEOTIDE SEQUENCE [LARGE SCALE GENOMIC DNA]</scope>
    <source>
        <strain evidence="4">ZCY20-5</strain>
    </source>
</reference>
<evidence type="ECO:0000313" key="4">
    <source>
        <dbReference type="Proteomes" id="UP001300604"/>
    </source>
</evidence>
<name>A0AA97H1R9_9FIRM</name>
<feature type="domain" description="DUF4340" evidence="2">
    <location>
        <begin position="95"/>
        <end position="266"/>
    </location>
</feature>
<dbReference type="Proteomes" id="UP001300604">
    <property type="component" value="Chromosome"/>
</dbReference>
<dbReference type="KEGG" id="carl:PXC00_02565"/>
<dbReference type="PROSITE" id="PS51257">
    <property type="entry name" value="PROKAR_LIPOPROTEIN"/>
    <property type="match status" value="1"/>
</dbReference>
<reference evidence="4" key="2">
    <citation type="submission" date="2024-06" db="EMBL/GenBank/DDBJ databases">
        <title>Caproicibacterium argilliputei sp. nov, a novel caproic acid producing anaerobic bacterium isolated from pit mud.</title>
        <authorList>
            <person name="Zeng C."/>
        </authorList>
    </citation>
    <scope>NUCLEOTIDE SEQUENCE [LARGE SCALE GENOMIC DNA]</scope>
    <source>
        <strain evidence="4">ZCY20-5</strain>
    </source>
</reference>
<keyword evidence="1" id="KW-0732">Signal</keyword>
<proteinExistence type="predicted"/>